<keyword evidence="2" id="KW-0812">Transmembrane</keyword>
<gene>
    <name evidence="3" type="ORF">ABIQ69_10605</name>
</gene>
<evidence type="ECO:0000256" key="2">
    <source>
        <dbReference type="SAM" id="Phobius"/>
    </source>
</evidence>
<proteinExistence type="predicted"/>
<dbReference type="AlphaFoldDB" id="A0AAU7W3N6"/>
<dbReference type="RefSeq" id="WP_350347087.1">
    <property type="nucleotide sequence ID" value="NZ_CP158374.1"/>
</dbReference>
<name>A0AAU7W3N6_9MICO</name>
<evidence type="ECO:0000313" key="3">
    <source>
        <dbReference type="EMBL" id="XBX81063.1"/>
    </source>
</evidence>
<keyword evidence="2" id="KW-0472">Membrane</keyword>
<accession>A0AAU7W3N6</accession>
<reference evidence="3" key="1">
    <citation type="submission" date="2024-05" db="EMBL/GenBank/DDBJ databases">
        <authorList>
            <person name="Yu L."/>
        </authorList>
    </citation>
    <scope>NUCLEOTIDE SEQUENCE</scope>
    <source>
        <strain evidence="3">G08B096</strain>
    </source>
</reference>
<sequence length="814" mass="84702">MSISRARRAQSATGADPSRARARKRHPLRRLAATVAAVLLGAGLSVVGAAAPASAHHATVGASYECNPETGAFDITWTVNNSERNKTAEVTASSNKKVVAVGTKLGKAETKSFVQRGVAAGTYSLEVELDWDGARPDSDSKTITVKGDCGGGSGNDKVCDPLDTGHLTDATGATHTITAPEGKLIAEVCVKAGSIKQGQGPEYTTIDPPSKTVTISHSSKKDISHYSVRYVDDHNWSYAAPTCEALTVIYPKGVTGNDVNIRVVLDGQRTTLNFHNNDGRWSGTQTFVYASHANWPKPAPSTWTIEWVQVDGTNYHWEGEVTCGDTVIPAPDRPGKIDECGVLNDAIVLPADTAEIAWTVEGDPKTGSATAVATAKDGFVFPGGAATARFPFAFTNVPCVTELEWPTAPQHRDVCGAGDEIILPPSTAQIVWTIEGTPASGAATAVATAQPGYAFPGGATVKRFDFTFTDVPCPVVIEVPAKPAAVDVCGVAGDQVLLPGESEQLVWRLDGDVTTGAATAVATAKPGFQFADGTTERKFAYTFTDEPCPVEVPVPAAAASEDVCGVDDDRIVLPADTDQVTWTIEGDETEGAAIAVATTTAGFEFEDGSTTKQFAYEFSDEPCAEPSLAGSIAAGTCLANAPWIVFDVVLTDPDAQSTSRLVKLVLSDGTNSETLELGELDENGKLSGRILWPGASVDEQGNPTGWPGWEQTADGFWVETDGNYAWTRSLTSATLQVNPELGVGLAYPPATPNCLSGPGGSGSGDGSALAVTGQGKGLASTGFAGATIAIVAGIIVVAGVAFLVIARLRRNTKA</sequence>
<feature type="transmembrane region" description="Helical" evidence="2">
    <location>
        <begin position="783"/>
        <end position="806"/>
    </location>
</feature>
<organism evidence="3">
    <name type="scientific">Agromyces sp. G08B096</name>
    <dbReference type="NCBI Taxonomy" id="3156399"/>
    <lineage>
        <taxon>Bacteria</taxon>
        <taxon>Bacillati</taxon>
        <taxon>Actinomycetota</taxon>
        <taxon>Actinomycetes</taxon>
        <taxon>Micrococcales</taxon>
        <taxon>Microbacteriaceae</taxon>
        <taxon>Agromyces</taxon>
    </lineage>
</organism>
<feature type="region of interest" description="Disordered" evidence="1">
    <location>
        <begin position="1"/>
        <end position="26"/>
    </location>
</feature>
<evidence type="ECO:0000256" key="1">
    <source>
        <dbReference type="SAM" id="MobiDB-lite"/>
    </source>
</evidence>
<dbReference type="EMBL" id="CP158374">
    <property type="protein sequence ID" value="XBX81063.1"/>
    <property type="molecule type" value="Genomic_DNA"/>
</dbReference>
<keyword evidence="2" id="KW-1133">Transmembrane helix</keyword>
<protein>
    <submittedName>
        <fullName evidence="3">Uncharacterized protein</fullName>
    </submittedName>
</protein>